<feature type="transmembrane region" description="Helical" evidence="5">
    <location>
        <begin position="132"/>
        <end position="152"/>
    </location>
</feature>
<feature type="transmembrane region" description="Helical" evidence="5">
    <location>
        <begin position="102"/>
        <end position="120"/>
    </location>
</feature>
<reference evidence="7" key="1">
    <citation type="journal article" date="2019" name="Int. J. Syst. Evol. Microbiol.">
        <title>The Global Catalogue of Microorganisms (GCM) 10K type strain sequencing project: providing services to taxonomists for standard genome sequencing and annotation.</title>
        <authorList>
            <consortium name="The Broad Institute Genomics Platform"/>
            <consortium name="The Broad Institute Genome Sequencing Center for Infectious Disease"/>
            <person name="Wu L."/>
            <person name="Ma J."/>
        </authorList>
    </citation>
    <scope>NUCLEOTIDE SEQUENCE [LARGE SCALE GENOMIC DNA]</scope>
    <source>
        <strain evidence="7">JCM 17498</strain>
    </source>
</reference>
<dbReference type="Proteomes" id="UP001500523">
    <property type="component" value="Unassembled WGS sequence"/>
</dbReference>
<feature type="transmembrane region" description="Helical" evidence="5">
    <location>
        <begin position="197"/>
        <end position="216"/>
    </location>
</feature>
<keyword evidence="7" id="KW-1185">Reference proteome</keyword>
<comment type="subcellular location">
    <subcellularLocation>
        <location evidence="5">Cell inner membrane</location>
        <topology evidence="5">Multi-pass membrane protein</topology>
    </subcellularLocation>
</comment>
<feature type="transmembrane region" description="Helical" evidence="5">
    <location>
        <begin position="34"/>
        <end position="54"/>
    </location>
</feature>
<comment type="function">
    <text evidence="5">Plays a role in cell envelope biogenesis, maintenance of cell envelope integrity and membrane homeostasis.</text>
</comment>
<feature type="transmembrane region" description="Helical" evidence="5">
    <location>
        <begin position="66"/>
        <end position="90"/>
    </location>
</feature>
<keyword evidence="4 5" id="KW-0472">Membrane</keyword>
<organism evidence="6 7">
    <name type="scientific">Sphingomonas cynarae</name>
    <dbReference type="NCBI Taxonomy" id="930197"/>
    <lineage>
        <taxon>Bacteria</taxon>
        <taxon>Pseudomonadati</taxon>
        <taxon>Pseudomonadota</taxon>
        <taxon>Alphaproteobacteria</taxon>
        <taxon>Sphingomonadales</taxon>
        <taxon>Sphingomonadaceae</taxon>
        <taxon>Sphingomonas</taxon>
    </lineage>
</organism>
<keyword evidence="1 5" id="KW-1003">Cell membrane</keyword>
<comment type="similarity">
    <text evidence="5">Belongs to the YciB family.</text>
</comment>
<evidence type="ECO:0000256" key="2">
    <source>
        <dbReference type="ARBA" id="ARBA00022692"/>
    </source>
</evidence>
<protein>
    <recommendedName>
        <fullName evidence="5">Inner membrane-spanning protein YciB</fullName>
    </recommendedName>
</protein>
<proteinExistence type="inferred from homology"/>
<evidence type="ECO:0000313" key="6">
    <source>
        <dbReference type="EMBL" id="GAA3712891.1"/>
    </source>
</evidence>
<keyword evidence="5" id="KW-0997">Cell inner membrane</keyword>
<keyword evidence="2 5" id="KW-0812">Transmembrane</keyword>
<evidence type="ECO:0000256" key="4">
    <source>
        <dbReference type="ARBA" id="ARBA00023136"/>
    </source>
</evidence>
<dbReference type="PANTHER" id="PTHR36917:SF1">
    <property type="entry name" value="INNER MEMBRANE-SPANNING PROTEIN YCIB"/>
    <property type="match status" value="1"/>
</dbReference>
<gene>
    <name evidence="5" type="primary">yciB</name>
    <name evidence="6" type="ORF">GCM10022268_22120</name>
</gene>
<dbReference type="Pfam" id="PF04279">
    <property type="entry name" value="IspA"/>
    <property type="match status" value="1"/>
</dbReference>
<dbReference type="PANTHER" id="PTHR36917">
    <property type="entry name" value="INTRACELLULAR SEPTATION PROTEIN A-RELATED"/>
    <property type="match status" value="1"/>
</dbReference>
<dbReference type="EMBL" id="BAABBF010000004">
    <property type="protein sequence ID" value="GAA3712891.1"/>
    <property type="molecule type" value="Genomic_DNA"/>
</dbReference>
<evidence type="ECO:0000256" key="3">
    <source>
        <dbReference type="ARBA" id="ARBA00022989"/>
    </source>
</evidence>
<keyword evidence="3 5" id="KW-1133">Transmembrane helix</keyword>
<accession>A0ABP7E335</accession>
<evidence type="ECO:0000256" key="5">
    <source>
        <dbReference type="HAMAP-Rule" id="MF_00189"/>
    </source>
</evidence>
<evidence type="ECO:0000256" key="1">
    <source>
        <dbReference type="ARBA" id="ARBA00022475"/>
    </source>
</evidence>
<dbReference type="HAMAP" id="MF_00189">
    <property type="entry name" value="YciB"/>
    <property type="match status" value="1"/>
</dbReference>
<name>A0ABP7E335_9SPHN</name>
<dbReference type="InterPro" id="IPR006008">
    <property type="entry name" value="YciB"/>
</dbReference>
<comment type="caution">
    <text evidence="6">The sequence shown here is derived from an EMBL/GenBank/DDBJ whole genome shotgun (WGS) entry which is preliminary data.</text>
</comment>
<feature type="transmembrane region" description="Helical" evidence="5">
    <location>
        <begin position="172"/>
        <end position="190"/>
    </location>
</feature>
<sequence length="240" mass="25991">MTIGRDIYNDAAVGAAELEKGKPGIRMAVDYGPLLVFFLVNFLAPAGPMVRLVARFSSVLNGMDQAGALVIARVICATTAFVIATVIAIIVSRVKLGRVSPMLWISGALVIVFGGLTVYFHDPRFIQMKPTIVYATFAAVLFFGFVTGRPLLEGLLGTAYPGLSALGWRKLTRNWAVFFVAMALLNEVVWRNAGWDFWVGFKLWGAIPLTLGFAMANIPMLMRHGLQAGDGAVAEELPPE</sequence>
<evidence type="ECO:0000313" key="7">
    <source>
        <dbReference type="Proteomes" id="UP001500523"/>
    </source>
</evidence>